<dbReference type="InterPro" id="IPR013785">
    <property type="entry name" value="Aldolase_TIM"/>
</dbReference>
<evidence type="ECO:0000313" key="6">
    <source>
        <dbReference type="EMBL" id="AGE96051.1"/>
    </source>
</evidence>
<dbReference type="InterPro" id="IPR000741">
    <property type="entry name" value="FBA_I"/>
</dbReference>
<dbReference type="SUPFAM" id="SSF51569">
    <property type="entry name" value="Aldolase"/>
    <property type="match status" value="1"/>
</dbReference>
<dbReference type="VEuPathDB" id="MicrosporidiaDB:AEWQ_010030"/>
<evidence type="ECO:0000256" key="3">
    <source>
        <dbReference type="ARBA" id="ARBA00013068"/>
    </source>
</evidence>
<dbReference type="VEuPathDB" id="MicrosporidiaDB:AEWD_010060"/>
<proteinExistence type="inferred from homology"/>
<dbReference type="VEuPathDB" id="MicrosporidiaDB:ECU01_0240"/>
<dbReference type="AlphaFoldDB" id="M1KL90"/>
<evidence type="ECO:0000256" key="1">
    <source>
        <dbReference type="ARBA" id="ARBA00004714"/>
    </source>
</evidence>
<keyword evidence="5" id="KW-0456">Lyase</keyword>
<reference evidence="6" key="1">
    <citation type="journal article" date="2013" name="Eukaryot. Cell">
        <title>Extremely Reduced Levels of Heterozygosity in the Vertebrate Pathogen Encephalitozoon cuniculi.</title>
        <authorList>
            <person name="Selman M."/>
            <person name="Sak B."/>
            <person name="Kvac M."/>
            <person name="Farinelli L."/>
            <person name="Weiss L.M."/>
            <person name="Corradi N."/>
        </authorList>
    </citation>
    <scope>NUCLEOTIDE SEQUENCE</scope>
</reference>
<sequence length="338" mass="37917">MMDCDHLLRLGMTAKKILENGKGILAADETPKTLGRRFEKLGITNTEENRRKFREILFSTKGIERYIGGVILNQETFEQTSGSGVPLTELLKKKGIEIGIKLDKGLIDYKEKEKISVGLEDLDLRCKSSAFKDATFAKWRSLFYFYDGIPSEDCINENCSILAKYAIICQKNGLVPIVEPEVFLEGDYSMKRSYEVTRQILSTLMKYLNYELVYIPGVLIKASYVTSGQLSNEKYTPKKVATFTLRALLSTIPCGIPGIVFLSGGHGSEDAIGFLNAINMERGCRTWSLSFSFARALTDGVLETWRGDDSNIEEAQKILLETSFKACRGAEGKLWDQE</sequence>
<comment type="pathway">
    <text evidence="1">Carbohydrate degradation; glycolysis; D-glyceraldehyde 3-phosphate and glycerone phosphate from D-glucose: step 4/4.</text>
</comment>
<gene>
    <name evidence="6" type="ORF">ECU01_0240</name>
</gene>
<dbReference type="Gene3D" id="3.20.20.70">
    <property type="entry name" value="Aldolase class I"/>
    <property type="match status" value="1"/>
</dbReference>
<protein>
    <recommendedName>
        <fullName evidence="3">fructose-bisphosphate aldolase</fullName>
        <ecNumber evidence="3">4.1.2.13</ecNumber>
    </recommendedName>
</protein>
<comment type="similarity">
    <text evidence="2">Belongs to the class I fructose-bisphosphate aldolase family.</text>
</comment>
<dbReference type="NCBIfam" id="NF033379">
    <property type="entry name" value="FrucBisAld_I"/>
    <property type="match status" value="1"/>
</dbReference>
<dbReference type="EC" id="4.1.2.13" evidence="3"/>
<organism evidence="6">
    <name type="scientific">Encephalitozoon cuniculi</name>
    <name type="common">Microsporidian parasite</name>
    <dbReference type="NCBI Taxonomy" id="6035"/>
    <lineage>
        <taxon>Eukaryota</taxon>
        <taxon>Fungi</taxon>
        <taxon>Fungi incertae sedis</taxon>
        <taxon>Microsporidia</taxon>
        <taxon>Unikaryonidae</taxon>
        <taxon>Encephalitozoon</taxon>
    </lineage>
</organism>
<evidence type="ECO:0000256" key="2">
    <source>
        <dbReference type="ARBA" id="ARBA00010387"/>
    </source>
</evidence>
<dbReference type="Pfam" id="PF00274">
    <property type="entry name" value="Glycolytic"/>
    <property type="match status" value="1"/>
</dbReference>
<name>M1KL90_ENCCN</name>
<evidence type="ECO:0000256" key="5">
    <source>
        <dbReference type="ARBA" id="ARBA00023239"/>
    </source>
</evidence>
<dbReference type="PANTHER" id="PTHR11627">
    <property type="entry name" value="FRUCTOSE-BISPHOSPHATE ALDOLASE"/>
    <property type="match status" value="1"/>
</dbReference>
<accession>M1KL90</accession>
<dbReference type="EMBL" id="KC513612">
    <property type="protein sequence ID" value="AGE96051.1"/>
    <property type="molecule type" value="Genomic_DNA"/>
</dbReference>
<dbReference type="VEuPathDB" id="MicrosporidiaDB:M970_010060"/>
<dbReference type="GO" id="GO:0004332">
    <property type="term" value="F:fructose-bisphosphate aldolase activity"/>
    <property type="evidence" value="ECO:0007669"/>
    <property type="project" value="UniProtKB-EC"/>
</dbReference>
<evidence type="ECO:0000256" key="4">
    <source>
        <dbReference type="ARBA" id="ARBA00023152"/>
    </source>
</evidence>
<dbReference type="VEuPathDB" id="MicrosporidiaDB:AEWR_010060"/>
<dbReference type="GO" id="GO:0006096">
    <property type="term" value="P:glycolytic process"/>
    <property type="evidence" value="ECO:0007669"/>
    <property type="project" value="UniProtKB-UniPathway"/>
</dbReference>
<dbReference type="OMA" id="WRAVITI"/>
<dbReference type="UniPathway" id="UPA00109">
    <property type="reaction ID" value="UER00183"/>
</dbReference>
<dbReference type="SMR" id="M1KL90"/>
<keyword evidence="4" id="KW-0324">Glycolysis</keyword>